<proteinExistence type="predicted"/>
<dbReference type="EMBL" id="CP004353">
    <property type="protein sequence ID" value="AHI21488.1"/>
    <property type="molecule type" value="Genomic_DNA"/>
</dbReference>
<dbReference type="AlphaFoldDB" id="W5Y4S6"/>
<dbReference type="RefSeq" id="WP_025251563.1">
    <property type="nucleotide sequence ID" value="NZ_CP004353.1"/>
</dbReference>
<dbReference type="PATRIC" id="fig|1224164.3.peg.93"/>
<dbReference type="HOGENOM" id="CLU_2154125_0_0_11"/>
<sequence length="112" mass="12822">MSIIWATRGRDWGFKFLEDGGIPDPLPAYLQAFDGQETKREFCNVGTSVTALRFEDPLGRQDRSGRTIIHDFLLTDEMAQGVRSVEDGVQVIWPLVEEKYAKVWDHPEDSHE</sequence>
<evidence type="ECO:0000313" key="2">
    <source>
        <dbReference type="Proteomes" id="UP000019222"/>
    </source>
</evidence>
<gene>
    <name evidence="1" type="ORF">B843_00460</name>
</gene>
<organism evidence="1 2">
    <name type="scientific">Corynebacterium vitaeruminis DSM 20294</name>
    <dbReference type="NCBI Taxonomy" id="1224164"/>
    <lineage>
        <taxon>Bacteria</taxon>
        <taxon>Bacillati</taxon>
        <taxon>Actinomycetota</taxon>
        <taxon>Actinomycetes</taxon>
        <taxon>Mycobacteriales</taxon>
        <taxon>Corynebacteriaceae</taxon>
        <taxon>Corynebacterium</taxon>
    </lineage>
</organism>
<keyword evidence="2" id="KW-1185">Reference proteome</keyword>
<evidence type="ECO:0000313" key="1">
    <source>
        <dbReference type="EMBL" id="AHI21488.1"/>
    </source>
</evidence>
<dbReference type="eggNOG" id="ENOG50341ID">
    <property type="taxonomic scope" value="Bacteria"/>
</dbReference>
<accession>W5Y4S6</accession>
<dbReference type="STRING" id="1224164.B843_00460"/>
<dbReference type="KEGG" id="cvt:B843_00460"/>
<protein>
    <submittedName>
        <fullName evidence="1">Uncharacterized protein</fullName>
    </submittedName>
</protein>
<reference evidence="1 2" key="1">
    <citation type="submission" date="2013-02" db="EMBL/GenBank/DDBJ databases">
        <title>The complete genome sequence of Corynebacterium vitaeruminis DSM 20294.</title>
        <authorList>
            <person name="Ruckert C."/>
            <person name="Albersmeier A."/>
            <person name="Kalinowski J."/>
        </authorList>
    </citation>
    <scope>NUCLEOTIDE SEQUENCE [LARGE SCALE GENOMIC DNA]</scope>
    <source>
        <strain evidence="2">ATCC 10234</strain>
    </source>
</reference>
<dbReference type="Proteomes" id="UP000019222">
    <property type="component" value="Chromosome"/>
</dbReference>
<name>W5Y4S6_9CORY</name>